<proteinExistence type="predicted"/>
<sequence>MIFAAADLAEKRKVWVVNEDASKASNVPDGAIATRLSQTPLSALRSSFASIKSSLEFLGSFDGTVNPPLGCGKDAVHSKWSTVHGLQFLR</sequence>
<evidence type="ECO:0000313" key="2">
    <source>
        <dbReference type="Proteomes" id="UP001303046"/>
    </source>
</evidence>
<dbReference type="Proteomes" id="UP001303046">
    <property type="component" value="Unassembled WGS sequence"/>
</dbReference>
<reference evidence="1 2" key="1">
    <citation type="submission" date="2023-08" db="EMBL/GenBank/DDBJ databases">
        <title>A Necator americanus chromosomal reference genome.</title>
        <authorList>
            <person name="Ilik V."/>
            <person name="Petrzelkova K.J."/>
            <person name="Pardy F."/>
            <person name="Fuh T."/>
            <person name="Niatou-Singa F.S."/>
            <person name="Gouil Q."/>
            <person name="Baker L."/>
            <person name="Ritchie M.E."/>
            <person name="Jex A.R."/>
            <person name="Gazzola D."/>
            <person name="Li H."/>
            <person name="Toshio Fujiwara R."/>
            <person name="Zhan B."/>
            <person name="Aroian R.V."/>
            <person name="Pafco B."/>
            <person name="Schwarz E.M."/>
        </authorList>
    </citation>
    <scope>NUCLEOTIDE SEQUENCE [LARGE SCALE GENOMIC DNA]</scope>
    <source>
        <strain evidence="1 2">Aroian</strain>
        <tissue evidence="1">Whole animal</tissue>
    </source>
</reference>
<organism evidence="1 2">
    <name type="scientific">Necator americanus</name>
    <name type="common">Human hookworm</name>
    <dbReference type="NCBI Taxonomy" id="51031"/>
    <lineage>
        <taxon>Eukaryota</taxon>
        <taxon>Metazoa</taxon>
        <taxon>Ecdysozoa</taxon>
        <taxon>Nematoda</taxon>
        <taxon>Chromadorea</taxon>
        <taxon>Rhabditida</taxon>
        <taxon>Rhabditina</taxon>
        <taxon>Rhabditomorpha</taxon>
        <taxon>Strongyloidea</taxon>
        <taxon>Ancylostomatidae</taxon>
        <taxon>Bunostominae</taxon>
        <taxon>Necator</taxon>
    </lineage>
</organism>
<dbReference type="EMBL" id="JAVFWL010000002">
    <property type="protein sequence ID" value="KAK6735980.1"/>
    <property type="molecule type" value="Genomic_DNA"/>
</dbReference>
<keyword evidence="2" id="KW-1185">Reference proteome</keyword>
<comment type="caution">
    <text evidence="1">The sequence shown here is derived from an EMBL/GenBank/DDBJ whole genome shotgun (WGS) entry which is preliminary data.</text>
</comment>
<accession>A0ABR1CDQ8</accession>
<protein>
    <submittedName>
        <fullName evidence="1">Uncharacterized protein</fullName>
    </submittedName>
</protein>
<name>A0ABR1CDQ8_NECAM</name>
<evidence type="ECO:0000313" key="1">
    <source>
        <dbReference type="EMBL" id="KAK6735980.1"/>
    </source>
</evidence>
<gene>
    <name evidence="1" type="primary">Necator_chrII.g6735</name>
    <name evidence="1" type="ORF">RB195_018942</name>
</gene>